<reference evidence="2" key="4">
    <citation type="submission" date="2019-03" db="UniProtKB">
        <authorList>
            <consortium name="EnsemblPlants"/>
        </authorList>
    </citation>
    <scope>IDENTIFICATION</scope>
</reference>
<dbReference type="InterPro" id="IPR045284">
    <property type="entry name" value="At2g27730-like"/>
</dbReference>
<keyword evidence="3" id="KW-1185">Reference proteome</keyword>
<evidence type="ECO:0000256" key="1">
    <source>
        <dbReference type="SAM" id="MobiDB-lite"/>
    </source>
</evidence>
<evidence type="ECO:0000313" key="2">
    <source>
        <dbReference type="EnsemblPlants" id="AET5Gv20080100.1"/>
    </source>
</evidence>
<organism evidence="2 3">
    <name type="scientific">Aegilops tauschii subsp. strangulata</name>
    <name type="common">Goatgrass</name>
    <dbReference type="NCBI Taxonomy" id="200361"/>
    <lineage>
        <taxon>Eukaryota</taxon>
        <taxon>Viridiplantae</taxon>
        <taxon>Streptophyta</taxon>
        <taxon>Embryophyta</taxon>
        <taxon>Tracheophyta</taxon>
        <taxon>Spermatophyta</taxon>
        <taxon>Magnoliopsida</taxon>
        <taxon>Liliopsida</taxon>
        <taxon>Poales</taxon>
        <taxon>Poaceae</taxon>
        <taxon>BOP clade</taxon>
        <taxon>Pooideae</taxon>
        <taxon>Triticodae</taxon>
        <taxon>Triticeae</taxon>
        <taxon>Triticinae</taxon>
        <taxon>Aegilops</taxon>
    </lineage>
</organism>
<dbReference type="EnsemblPlants" id="AET5Gv20080100.1">
    <property type="protein sequence ID" value="AET5Gv20080100.1"/>
    <property type="gene ID" value="AET5Gv20080100"/>
</dbReference>
<reference evidence="3" key="2">
    <citation type="journal article" date="2017" name="Nat. Plants">
        <title>The Aegilops tauschii genome reveals multiple impacts of transposons.</title>
        <authorList>
            <person name="Zhao G."/>
            <person name="Zou C."/>
            <person name="Li K."/>
            <person name="Wang K."/>
            <person name="Li T."/>
            <person name="Gao L."/>
            <person name="Zhang X."/>
            <person name="Wang H."/>
            <person name="Yang Z."/>
            <person name="Liu X."/>
            <person name="Jiang W."/>
            <person name="Mao L."/>
            <person name="Kong X."/>
            <person name="Jiao Y."/>
            <person name="Jia J."/>
        </authorList>
    </citation>
    <scope>NUCLEOTIDE SEQUENCE [LARGE SCALE GENOMIC DNA]</scope>
    <source>
        <strain evidence="3">cv. AL8/78</strain>
    </source>
</reference>
<name>A0A453JJE7_AEGTS</name>
<dbReference type="PANTHER" id="PTHR33878">
    <property type="entry name" value="OS08G0559000 PROTEIN"/>
    <property type="match status" value="1"/>
</dbReference>
<sequence>FWGAAGDAASTARDGILPLRLLYPPTSLVVRYFGDSVRTGRLLGEEGRAAENVYIQKMEREKLEKLRRKADQEKADAAKQEAAGKGNQKQKCEGAHPS</sequence>
<accession>A0A453JJE7</accession>
<dbReference type="AlphaFoldDB" id="A0A453JJE7"/>
<reference evidence="2" key="5">
    <citation type="journal article" date="2021" name="G3 (Bethesda)">
        <title>Aegilops tauschii genome assembly Aet v5.0 features greater sequence contiguity and improved annotation.</title>
        <authorList>
            <person name="Wang L."/>
            <person name="Zhu T."/>
            <person name="Rodriguez J.C."/>
            <person name="Deal K.R."/>
            <person name="Dubcovsky J."/>
            <person name="McGuire P.E."/>
            <person name="Lux T."/>
            <person name="Spannagl M."/>
            <person name="Mayer K.F.X."/>
            <person name="Baldrich P."/>
            <person name="Meyers B.C."/>
            <person name="Huo N."/>
            <person name="Gu Y.Q."/>
            <person name="Zhou H."/>
            <person name="Devos K.M."/>
            <person name="Bennetzen J.L."/>
            <person name="Unver T."/>
            <person name="Budak H."/>
            <person name="Gulick P.J."/>
            <person name="Galiba G."/>
            <person name="Kalapos B."/>
            <person name="Nelson D.R."/>
            <person name="Li P."/>
            <person name="You F.M."/>
            <person name="Luo M.C."/>
            <person name="Dvorak J."/>
        </authorList>
    </citation>
    <scope>NUCLEOTIDE SEQUENCE [LARGE SCALE GENOMIC DNA]</scope>
    <source>
        <strain evidence="2">cv. AL8/78</strain>
    </source>
</reference>
<dbReference type="Gramene" id="AET5Gv20080100.1">
    <property type="protein sequence ID" value="AET5Gv20080100.1"/>
    <property type="gene ID" value="AET5Gv20080100"/>
</dbReference>
<dbReference type="Gene3D" id="1.20.5.500">
    <property type="entry name" value="Single helix bin"/>
    <property type="match status" value="1"/>
</dbReference>
<evidence type="ECO:0000313" key="3">
    <source>
        <dbReference type="Proteomes" id="UP000015105"/>
    </source>
</evidence>
<feature type="region of interest" description="Disordered" evidence="1">
    <location>
        <begin position="65"/>
        <end position="98"/>
    </location>
</feature>
<proteinExistence type="predicted"/>
<dbReference type="Proteomes" id="UP000015105">
    <property type="component" value="Chromosome 5D"/>
</dbReference>
<reference evidence="2" key="3">
    <citation type="journal article" date="2017" name="Nature">
        <title>Genome sequence of the progenitor of the wheat D genome Aegilops tauschii.</title>
        <authorList>
            <person name="Luo M.C."/>
            <person name="Gu Y.Q."/>
            <person name="Puiu D."/>
            <person name="Wang H."/>
            <person name="Twardziok S.O."/>
            <person name="Deal K.R."/>
            <person name="Huo N."/>
            <person name="Zhu T."/>
            <person name="Wang L."/>
            <person name="Wang Y."/>
            <person name="McGuire P.E."/>
            <person name="Liu S."/>
            <person name="Long H."/>
            <person name="Ramasamy R.K."/>
            <person name="Rodriguez J.C."/>
            <person name="Van S.L."/>
            <person name="Yuan L."/>
            <person name="Wang Z."/>
            <person name="Xia Z."/>
            <person name="Xiao L."/>
            <person name="Anderson O.D."/>
            <person name="Ouyang S."/>
            <person name="Liang Y."/>
            <person name="Zimin A.V."/>
            <person name="Pertea G."/>
            <person name="Qi P."/>
            <person name="Bennetzen J.L."/>
            <person name="Dai X."/>
            <person name="Dawson M.W."/>
            <person name="Muller H.G."/>
            <person name="Kugler K."/>
            <person name="Rivarola-Duarte L."/>
            <person name="Spannagl M."/>
            <person name="Mayer K.F.X."/>
            <person name="Lu F.H."/>
            <person name="Bevan M.W."/>
            <person name="Leroy P."/>
            <person name="Li P."/>
            <person name="You F.M."/>
            <person name="Sun Q."/>
            <person name="Liu Z."/>
            <person name="Lyons E."/>
            <person name="Wicker T."/>
            <person name="Salzberg S.L."/>
            <person name="Devos K.M."/>
            <person name="Dvorak J."/>
        </authorList>
    </citation>
    <scope>NUCLEOTIDE SEQUENCE [LARGE SCALE GENOMIC DNA]</scope>
    <source>
        <strain evidence="2">cv. AL8/78</strain>
    </source>
</reference>
<protein>
    <submittedName>
        <fullName evidence="2">Uncharacterized protein</fullName>
    </submittedName>
</protein>
<reference evidence="3" key="1">
    <citation type="journal article" date="2014" name="Science">
        <title>Ancient hybridizations among the ancestral genomes of bread wheat.</title>
        <authorList>
            <consortium name="International Wheat Genome Sequencing Consortium,"/>
            <person name="Marcussen T."/>
            <person name="Sandve S.R."/>
            <person name="Heier L."/>
            <person name="Spannagl M."/>
            <person name="Pfeifer M."/>
            <person name="Jakobsen K.S."/>
            <person name="Wulff B.B."/>
            <person name="Steuernagel B."/>
            <person name="Mayer K.F."/>
            <person name="Olsen O.A."/>
        </authorList>
    </citation>
    <scope>NUCLEOTIDE SEQUENCE [LARGE SCALE GENOMIC DNA]</scope>
    <source>
        <strain evidence="3">cv. AL8/78</strain>
    </source>
</reference>
<dbReference type="PANTHER" id="PTHR33878:SF11">
    <property type="entry name" value="OS02G0533800 PROTEIN"/>
    <property type="match status" value="1"/>
</dbReference>
<dbReference type="STRING" id="200361.A0A453JJE7"/>
<feature type="compositionally biased region" description="Basic and acidic residues" evidence="1">
    <location>
        <begin position="65"/>
        <end position="79"/>
    </location>
</feature>